<dbReference type="AlphaFoldDB" id="A0A1D3USA6"/>
<proteinExistence type="predicted"/>
<dbReference type="RefSeq" id="WP_074450028.1">
    <property type="nucleotide sequence ID" value="NZ_FMMM01000067.1"/>
</dbReference>
<name>A0A1D3USA6_TANFO</name>
<evidence type="ECO:0000313" key="1">
    <source>
        <dbReference type="EMBL" id="SCQ22957.1"/>
    </source>
</evidence>
<reference evidence="1 2" key="1">
    <citation type="submission" date="2016-09" db="EMBL/GenBank/DDBJ databases">
        <authorList>
            <person name="Capua I."/>
            <person name="De Benedictis P."/>
            <person name="Joannis T."/>
            <person name="Lombin L.H."/>
            <person name="Cattoli G."/>
        </authorList>
    </citation>
    <scope>NUCLEOTIDE SEQUENCE [LARGE SCALE GENOMIC DNA]</scope>
    <source>
        <strain evidence="1 2">UB20</strain>
    </source>
</reference>
<sequence>MKNSIYRIPRDKLALFFLFGLFLILTVNCQNSSDTRLENRLRQIETGKLFTLDTLWQGDWDFVCIISPYQDDKEILREKNISREKAKLVRNNVFFDSVCTLLFMEGNYVKEVLTVKRNIADFAIPSDTVRVFGRKTILRMNMDRKISVYVSSLVLLPILY</sequence>
<accession>A0A1D3USA6</accession>
<gene>
    <name evidence="1" type="ORF">TFUB20_01902</name>
</gene>
<dbReference type="OrthoDB" id="1070159at2"/>
<organism evidence="1 2">
    <name type="scientific">Tannerella forsythia</name>
    <name type="common">Bacteroides forsythus</name>
    <dbReference type="NCBI Taxonomy" id="28112"/>
    <lineage>
        <taxon>Bacteria</taxon>
        <taxon>Pseudomonadati</taxon>
        <taxon>Bacteroidota</taxon>
        <taxon>Bacteroidia</taxon>
        <taxon>Bacteroidales</taxon>
        <taxon>Tannerellaceae</taxon>
        <taxon>Tannerella</taxon>
    </lineage>
</organism>
<dbReference type="EMBL" id="FMMM01000067">
    <property type="protein sequence ID" value="SCQ22957.1"/>
    <property type="molecule type" value="Genomic_DNA"/>
</dbReference>
<evidence type="ECO:0000313" key="2">
    <source>
        <dbReference type="Proteomes" id="UP000182057"/>
    </source>
</evidence>
<dbReference type="Proteomes" id="UP000182057">
    <property type="component" value="Unassembled WGS sequence"/>
</dbReference>
<protein>
    <submittedName>
        <fullName evidence="1">Uncharacterized protein</fullName>
    </submittedName>
</protein>